<dbReference type="AlphaFoldDB" id="A0A564G5V5"/>
<dbReference type="EMBL" id="CABFVH010000055">
    <property type="protein sequence ID" value="VUF15452.1"/>
    <property type="molecule type" value="Genomic_DNA"/>
</dbReference>
<gene>
    <name evidence="1" type="ORF">IFDJLNFL_4957</name>
    <name evidence="2" type="ORF">MTDSW087_05192</name>
</gene>
<dbReference type="EMBL" id="BPQI01000182">
    <property type="protein sequence ID" value="GJD59031.1"/>
    <property type="molecule type" value="Genomic_DNA"/>
</dbReference>
<reference evidence="1" key="2">
    <citation type="journal article" date="2021" name="Front. Microbiol.">
        <title>Comprehensive Comparative Genomics and Phenotyping of Methylobacterium Species.</title>
        <authorList>
            <person name="Alessa O."/>
            <person name="Ogura Y."/>
            <person name="Fujitani Y."/>
            <person name="Takami H."/>
            <person name="Hayashi T."/>
            <person name="Sahin N."/>
            <person name="Tani A."/>
        </authorList>
    </citation>
    <scope>NUCLEOTIDE SEQUENCE</scope>
    <source>
        <strain evidence="1">DSM 22415</strain>
    </source>
</reference>
<evidence type="ECO:0000313" key="4">
    <source>
        <dbReference type="Proteomes" id="UP001055303"/>
    </source>
</evidence>
<protein>
    <submittedName>
        <fullName evidence="2">Uncharacterized protein</fullName>
    </submittedName>
</protein>
<sequence>MSSFELSVGELVTTARGREPIEGELFAVCGGGLEPIGYNAAWDCLYPAGAAERAAQREPDARAAAADLPRELTRFVGAHTL</sequence>
<reference evidence="1" key="3">
    <citation type="submission" date="2021-08" db="EMBL/GenBank/DDBJ databases">
        <authorList>
            <person name="Tani A."/>
            <person name="Ola A."/>
            <person name="Ogura Y."/>
            <person name="Katsura K."/>
            <person name="Hayashi T."/>
        </authorList>
    </citation>
    <scope>NUCLEOTIDE SEQUENCE</scope>
    <source>
        <strain evidence="1">DSM 22415</strain>
    </source>
</reference>
<evidence type="ECO:0000313" key="1">
    <source>
        <dbReference type="EMBL" id="GJD59031.1"/>
    </source>
</evidence>
<name>A0A564G5V5_9HYPH</name>
<accession>A0A564G5V5</accession>
<organism evidence="2 3">
    <name type="scientific">Methylobacterium dankookense</name>
    <dbReference type="NCBI Taxonomy" id="560405"/>
    <lineage>
        <taxon>Bacteria</taxon>
        <taxon>Pseudomonadati</taxon>
        <taxon>Pseudomonadota</taxon>
        <taxon>Alphaproteobacteria</taxon>
        <taxon>Hyphomicrobiales</taxon>
        <taxon>Methylobacteriaceae</taxon>
        <taxon>Methylobacterium</taxon>
    </lineage>
</organism>
<evidence type="ECO:0000313" key="3">
    <source>
        <dbReference type="Proteomes" id="UP000401717"/>
    </source>
</evidence>
<dbReference type="Proteomes" id="UP000401717">
    <property type="component" value="Unassembled WGS sequence"/>
</dbReference>
<dbReference type="Proteomes" id="UP001055303">
    <property type="component" value="Unassembled WGS sequence"/>
</dbReference>
<reference evidence="2 3" key="1">
    <citation type="submission" date="2019-06" db="EMBL/GenBank/DDBJ databases">
        <authorList>
            <person name="Rodrigo-Torres L."/>
            <person name="Arahal R. D."/>
            <person name="Lucena T."/>
        </authorList>
    </citation>
    <scope>NUCLEOTIDE SEQUENCE [LARGE SCALE GENOMIC DNA]</scope>
    <source>
        <strain evidence="2 3">SW08-7</strain>
    </source>
</reference>
<evidence type="ECO:0000313" key="2">
    <source>
        <dbReference type="EMBL" id="VUF15452.1"/>
    </source>
</evidence>
<proteinExistence type="predicted"/>
<keyword evidence="4" id="KW-1185">Reference proteome</keyword>